<proteinExistence type="predicted"/>
<accession>A0ABU7B7G6</accession>
<evidence type="ECO:0000313" key="1">
    <source>
        <dbReference type="EMBL" id="MED6245729.1"/>
    </source>
</evidence>
<gene>
    <name evidence="1" type="ORF">ATANTOWER_007183</name>
</gene>
<feature type="non-terminal residue" evidence="1">
    <location>
        <position position="83"/>
    </location>
</feature>
<reference evidence="1 2" key="1">
    <citation type="submission" date="2021-07" db="EMBL/GenBank/DDBJ databases">
        <authorList>
            <person name="Palmer J.M."/>
        </authorList>
    </citation>
    <scope>NUCLEOTIDE SEQUENCE [LARGE SCALE GENOMIC DNA]</scope>
    <source>
        <strain evidence="1 2">AT_MEX2019</strain>
        <tissue evidence="1">Muscle</tissue>
    </source>
</reference>
<protein>
    <submittedName>
        <fullName evidence="1">Uncharacterized protein</fullName>
    </submittedName>
</protein>
<dbReference type="EMBL" id="JAHUTI010041165">
    <property type="protein sequence ID" value="MED6245729.1"/>
    <property type="molecule type" value="Genomic_DNA"/>
</dbReference>
<evidence type="ECO:0000313" key="2">
    <source>
        <dbReference type="Proteomes" id="UP001345963"/>
    </source>
</evidence>
<organism evidence="1 2">
    <name type="scientific">Ataeniobius toweri</name>
    <dbReference type="NCBI Taxonomy" id="208326"/>
    <lineage>
        <taxon>Eukaryota</taxon>
        <taxon>Metazoa</taxon>
        <taxon>Chordata</taxon>
        <taxon>Craniata</taxon>
        <taxon>Vertebrata</taxon>
        <taxon>Euteleostomi</taxon>
        <taxon>Actinopterygii</taxon>
        <taxon>Neopterygii</taxon>
        <taxon>Teleostei</taxon>
        <taxon>Neoteleostei</taxon>
        <taxon>Acanthomorphata</taxon>
        <taxon>Ovalentaria</taxon>
        <taxon>Atherinomorphae</taxon>
        <taxon>Cyprinodontiformes</taxon>
        <taxon>Goodeidae</taxon>
        <taxon>Ataeniobius</taxon>
    </lineage>
</organism>
<comment type="caution">
    <text evidence="1">The sequence shown here is derived from an EMBL/GenBank/DDBJ whole genome shotgun (WGS) entry which is preliminary data.</text>
</comment>
<name>A0ABU7B7G6_9TELE</name>
<keyword evidence="2" id="KW-1185">Reference proteome</keyword>
<dbReference type="Proteomes" id="UP001345963">
    <property type="component" value="Unassembled WGS sequence"/>
</dbReference>
<sequence length="83" mass="9387">MQSSEYCLVRELQGTLLERDSSPVMEGGKAGRSDRVEGARRIFQGRPKEKNTEGTPLLFKLPLMTDGEHLYSLPVWSHPVDKE</sequence>